<dbReference type="GO" id="GO:0016747">
    <property type="term" value="F:acyltransferase activity, transferring groups other than amino-acyl groups"/>
    <property type="evidence" value="ECO:0007669"/>
    <property type="project" value="TreeGrafter"/>
</dbReference>
<proteinExistence type="inferred from homology"/>
<dbReference type="PANTHER" id="PTHR31642">
    <property type="entry name" value="TRICHOTHECENE 3-O-ACETYLTRANSFERASE"/>
    <property type="match status" value="1"/>
</dbReference>
<gene>
    <name evidence="4" type="ORF">CB5_LOCUS5668</name>
</gene>
<accession>A0A6V7NV71</accession>
<protein>
    <recommendedName>
        <fullName evidence="5">Agmatine coumaroyltransferase-2-like</fullName>
    </recommendedName>
</protein>
<evidence type="ECO:0000256" key="3">
    <source>
        <dbReference type="ARBA" id="ARBA00023315"/>
    </source>
</evidence>
<dbReference type="Pfam" id="PF02458">
    <property type="entry name" value="Transferase"/>
    <property type="match status" value="1"/>
</dbReference>
<dbReference type="PANTHER" id="PTHR31642:SF13">
    <property type="entry name" value="AGMATINE HYDROXYCINNAMOYLTRANSFERASE 1"/>
    <property type="match status" value="1"/>
</dbReference>
<evidence type="ECO:0008006" key="5">
    <source>
        <dbReference type="Google" id="ProtNLM"/>
    </source>
</evidence>
<dbReference type="Gene3D" id="3.30.559.10">
    <property type="entry name" value="Chloramphenicol acetyltransferase-like domain"/>
    <property type="match status" value="2"/>
</dbReference>
<dbReference type="SUPFAM" id="SSF52777">
    <property type="entry name" value="CoA-dependent acyltransferases"/>
    <property type="match status" value="1"/>
</dbReference>
<keyword evidence="2" id="KW-0808">Transferase</keyword>
<reference evidence="4" key="1">
    <citation type="submission" date="2020-07" db="EMBL/GenBank/DDBJ databases">
        <authorList>
            <person name="Lin J."/>
        </authorList>
    </citation>
    <scope>NUCLEOTIDE SEQUENCE</scope>
</reference>
<dbReference type="InterPro" id="IPR023213">
    <property type="entry name" value="CAT-like_dom_sf"/>
</dbReference>
<evidence type="ECO:0000256" key="2">
    <source>
        <dbReference type="ARBA" id="ARBA00022679"/>
    </source>
</evidence>
<name>A0A6V7NV71_ANACO</name>
<organism evidence="4">
    <name type="scientific">Ananas comosus var. bracteatus</name>
    <name type="common">red pineapple</name>
    <dbReference type="NCBI Taxonomy" id="296719"/>
    <lineage>
        <taxon>Eukaryota</taxon>
        <taxon>Viridiplantae</taxon>
        <taxon>Streptophyta</taxon>
        <taxon>Embryophyta</taxon>
        <taxon>Tracheophyta</taxon>
        <taxon>Spermatophyta</taxon>
        <taxon>Magnoliopsida</taxon>
        <taxon>Liliopsida</taxon>
        <taxon>Poales</taxon>
        <taxon>Bromeliaceae</taxon>
        <taxon>Bromelioideae</taxon>
        <taxon>Ananas</taxon>
    </lineage>
</organism>
<dbReference type="AlphaFoldDB" id="A0A6V7NV71"/>
<evidence type="ECO:0000256" key="1">
    <source>
        <dbReference type="ARBA" id="ARBA00009861"/>
    </source>
</evidence>
<keyword evidence="3" id="KW-0012">Acyltransferase</keyword>
<comment type="similarity">
    <text evidence="1">Belongs to the plant acyltransferase family.</text>
</comment>
<dbReference type="InterPro" id="IPR050317">
    <property type="entry name" value="Plant_Fungal_Acyltransferase"/>
</dbReference>
<dbReference type="EMBL" id="LR862142">
    <property type="protein sequence ID" value="CAD1822457.1"/>
    <property type="molecule type" value="Genomic_DNA"/>
</dbReference>
<evidence type="ECO:0000313" key="4">
    <source>
        <dbReference type="EMBL" id="CAD1822457.1"/>
    </source>
</evidence>
<sequence length="485" mass="53855">MEVKIESSKLLKPAYESDGPPPELQYVRLSPFDNVTDDAHFAVLCAFRPPTPPNSVWERSCARVITKFREWAGRLVTDPEGHPAIVLNDAGARFVEATVDAAHDDVIPVGEPSPAWLELHPSPYGVEELGQVQLTRFSCGTLVVGFTYHHRLGDGHSTTHFLVSWAQACRSLADGDADFDLGPGPLHERAAFFPPRSPPVVEFEHRGTEYKKKGTATCARGYEPAEEIVVHRAHFPREFLAKLKAKASEDEVSQGRRQYSTFESLMAHLWRAVTKARGLPAGETSRLRLAVNGRARLRPPVPDRFFGNLVLWAICRADTGEIAGRPLQHAARVIRDQIATMGDRYFKSFIDFTSSGAVEAEGLEPLADPELQALSPDMDVYSWLGFPMSLMDFGAGSPIYFVPTYVPVEGLLVLLPSLLGEEGSIDAYVPLYRSNLDAFKRMCYSLDDDEEHDNDDDDDVEEMENSVIGNSGWHRAARSTMMARL</sequence>
<dbReference type="FunFam" id="3.30.559.10:FF:000008">
    <property type="entry name" value="Tryptamine hydroxycinnamoyl transferase"/>
    <property type="match status" value="1"/>
</dbReference>